<dbReference type="EMBL" id="JAXQNO010000011">
    <property type="protein sequence ID" value="KAK4788885.1"/>
    <property type="molecule type" value="Genomic_DNA"/>
</dbReference>
<dbReference type="AlphaFoldDB" id="A0AAN7R5C8"/>
<reference evidence="1 2" key="1">
    <citation type="journal article" date="2023" name="Hortic Res">
        <title>Pangenome of water caltrop reveals structural variations and asymmetric subgenome divergence after allopolyploidization.</title>
        <authorList>
            <person name="Zhang X."/>
            <person name="Chen Y."/>
            <person name="Wang L."/>
            <person name="Yuan Y."/>
            <person name="Fang M."/>
            <person name="Shi L."/>
            <person name="Lu R."/>
            <person name="Comes H.P."/>
            <person name="Ma Y."/>
            <person name="Chen Y."/>
            <person name="Huang G."/>
            <person name="Zhou Y."/>
            <person name="Zheng Z."/>
            <person name="Qiu Y."/>
        </authorList>
    </citation>
    <scope>NUCLEOTIDE SEQUENCE [LARGE SCALE GENOMIC DNA]</scope>
    <source>
        <strain evidence="1">F231</strain>
    </source>
</reference>
<organism evidence="1 2">
    <name type="scientific">Trapa natans</name>
    <name type="common">Water chestnut</name>
    <dbReference type="NCBI Taxonomy" id="22666"/>
    <lineage>
        <taxon>Eukaryota</taxon>
        <taxon>Viridiplantae</taxon>
        <taxon>Streptophyta</taxon>
        <taxon>Embryophyta</taxon>
        <taxon>Tracheophyta</taxon>
        <taxon>Spermatophyta</taxon>
        <taxon>Magnoliopsida</taxon>
        <taxon>eudicotyledons</taxon>
        <taxon>Gunneridae</taxon>
        <taxon>Pentapetalae</taxon>
        <taxon>rosids</taxon>
        <taxon>malvids</taxon>
        <taxon>Myrtales</taxon>
        <taxon>Lythraceae</taxon>
        <taxon>Trapa</taxon>
    </lineage>
</organism>
<evidence type="ECO:0000313" key="1">
    <source>
        <dbReference type="EMBL" id="KAK4788885.1"/>
    </source>
</evidence>
<keyword evidence="2" id="KW-1185">Reference proteome</keyword>
<evidence type="ECO:0000313" key="2">
    <source>
        <dbReference type="Proteomes" id="UP001346149"/>
    </source>
</evidence>
<sequence length="89" mass="9691">MELHQVNATHAAAKLAGNQAHVMVTTTSGQLMVEPIMGPPCLYTINKATNQLELPYVIAAVKPKGMQKSPSNRGRSITIPRHLEFLGRD</sequence>
<dbReference type="Proteomes" id="UP001346149">
    <property type="component" value="Unassembled WGS sequence"/>
</dbReference>
<proteinExistence type="predicted"/>
<gene>
    <name evidence="1" type="ORF">SAY86_020204</name>
</gene>
<accession>A0AAN7R5C8</accession>
<comment type="caution">
    <text evidence="1">The sequence shown here is derived from an EMBL/GenBank/DDBJ whole genome shotgun (WGS) entry which is preliminary data.</text>
</comment>
<name>A0AAN7R5C8_TRANT</name>
<protein>
    <submittedName>
        <fullName evidence="1">Uncharacterized protein</fullName>
    </submittedName>
</protein>